<feature type="transmembrane region" description="Helical" evidence="1">
    <location>
        <begin position="42"/>
        <end position="64"/>
    </location>
</feature>
<organism evidence="3 4">
    <name type="scientific">Sulfurisphaera ohwakuensis</name>
    <dbReference type="NCBI Taxonomy" id="69656"/>
    <lineage>
        <taxon>Archaea</taxon>
        <taxon>Thermoproteota</taxon>
        <taxon>Thermoprotei</taxon>
        <taxon>Sulfolobales</taxon>
        <taxon>Sulfolobaceae</taxon>
        <taxon>Sulfurisphaera</taxon>
    </lineage>
</organism>
<dbReference type="EMBL" id="JACHFY010000022">
    <property type="protein sequence ID" value="MBB5254715.1"/>
    <property type="molecule type" value="Genomic_DNA"/>
</dbReference>
<reference evidence="3 4" key="1">
    <citation type="submission" date="2019-10" db="EMBL/GenBank/DDBJ databases">
        <title>Genome Sequences from Six Type Strain Members of the Archaeal Family Sulfolobaceae: Acidianus ambivalens, Acidianus infernus, Metallosphaera prunae, Stygiolobus azoricus, Sulfolobus metallicus, and Sulfurisphaera ohwakuensis.</title>
        <authorList>
            <person name="Counts J.A."/>
            <person name="Kelly R.M."/>
        </authorList>
    </citation>
    <scope>NUCLEOTIDE SEQUENCE [LARGE SCALE GENOMIC DNA]</scope>
    <source>
        <strain evidence="3 4">TA-1</strain>
    </source>
</reference>
<keyword evidence="4" id="KW-1185">Reference proteome</keyword>
<keyword evidence="1" id="KW-0812">Transmembrane</keyword>
<dbReference type="Proteomes" id="UP000582213">
    <property type="component" value="Unassembled WGS sequence"/>
</dbReference>
<keyword evidence="1" id="KW-0472">Membrane</keyword>
<reference evidence="2 5" key="2">
    <citation type="submission" date="2020-08" db="EMBL/GenBank/DDBJ databases">
        <title>Genomic Encyclopedia of Type Strains, Phase IV (KMG-IV): sequencing the most valuable type-strain genomes for metagenomic binning, comparative biology and taxonomic classification.</title>
        <authorList>
            <person name="Goeker M."/>
        </authorList>
    </citation>
    <scope>NUCLEOTIDE SEQUENCE [LARGE SCALE GENOMIC DNA]</scope>
    <source>
        <strain evidence="2 5">DSM 12421</strain>
    </source>
</reference>
<dbReference type="GeneID" id="42802269"/>
<proteinExistence type="predicted"/>
<accession>A0A650CJP8</accession>
<dbReference type="KEGG" id="soh:D1869_13450"/>
<feature type="transmembrane region" description="Helical" evidence="1">
    <location>
        <begin position="7"/>
        <end position="30"/>
    </location>
</feature>
<evidence type="ECO:0000313" key="4">
    <source>
        <dbReference type="Proteomes" id="UP000427373"/>
    </source>
</evidence>
<sequence length="65" mass="7336">MLITPELAIKIIFTLIGIITGFYGVMHILFYKLQLPGFEGKWVMNMSATLLTISVVLIILAYTFI</sequence>
<gene>
    <name evidence="3" type="ORF">D1869_13450</name>
    <name evidence="2" type="ORF">HNQ62_002489</name>
</gene>
<keyword evidence="1" id="KW-1133">Transmembrane helix</keyword>
<dbReference type="AlphaFoldDB" id="A0A650CJP8"/>
<protein>
    <submittedName>
        <fullName evidence="2">ABC-type antimicrobial peptide transport system permease subunit</fullName>
    </submittedName>
</protein>
<name>A0A650CJP8_SULOH</name>
<dbReference type="EMBL" id="CP045484">
    <property type="protein sequence ID" value="QGR18081.1"/>
    <property type="molecule type" value="Genomic_DNA"/>
</dbReference>
<evidence type="ECO:0000313" key="2">
    <source>
        <dbReference type="EMBL" id="MBB5254715.1"/>
    </source>
</evidence>
<evidence type="ECO:0000256" key="1">
    <source>
        <dbReference type="SAM" id="Phobius"/>
    </source>
</evidence>
<evidence type="ECO:0000313" key="5">
    <source>
        <dbReference type="Proteomes" id="UP000582213"/>
    </source>
</evidence>
<evidence type="ECO:0000313" key="3">
    <source>
        <dbReference type="EMBL" id="QGR18081.1"/>
    </source>
</evidence>
<dbReference type="Proteomes" id="UP000427373">
    <property type="component" value="Chromosome"/>
</dbReference>
<dbReference type="RefSeq" id="WP_156015570.1">
    <property type="nucleotide sequence ID" value="NZ_CP045484.1"/>
</dbReference>